<evidence type="ECO:0000313" key="2">
    <source>
        <dbReference type="EMBL" id="RDE25193.1"/>
    </source>
</evidence>
<organism evidence="2 3">
    <name type="scientific">Motiliproteus coralliicola</name>
    <dbReference type="NCBI Taxonomy" id="2283196"/>
    <lineage>
        <taxon>Bacteria</taxon>
        <taxon>Pseudomonadati</taxon>
        <taxon>Pseudomonadota</taxon>
        <taxon>Gammaproteobacteria</taxon>
        <taxon>Oceanospirillales</taxon>
        <taxon>Oceanospirillaceae</taxon>
        <taxon>Motiliproteus</taxon>
    </lineage>
</organism>
<comment type="caution">
    <text evidence="2">The sequence shown here is derived from an EMBL/GenBank/DDBJ whole genome shotgun (WGS) entry which is preliminary data.</text>
</comment>
<dbReference type="RefSeq" id="WP_114694789.1">
    <property type="nucleotide sequence ID" value="NZ_QQOH01000001.1"/>
</dbReference>
<sequence length="217" mass="23808">MSGHGELNRALKVHSELCRLIRPVTPESIRASRVKDNLTLQGLILAGLISFVLFVLPLATPNLPQFVQILGAAGLGSTFHALYTANKYLHRSTFNPKYNQKYIINFALGLFAGSILGMFGTDLLAKQQTSFFLTPSLLALVGGFSAEAVAQILQRIADTLVTMVKGSSRDKNQVKTDKAITRANGHLASKLHQALEGDEQQVRQNVEKLLKELLNQR</sequence>
<keyword evidence="1" id="KW-0472">Membrane</keyword>
<evidence type="ECO:0000313" key="3">
    <source>
        <dbReference type="Proteomes" id="UP000253769"/>
    </source>
</evidence>
<evidence type="ECO:0000256" key="1">
    <source>
        <dbReference type="SAM" id="Phobius"/>
    </source>
</evidence>
<dbReference type="Proteomes" id="UP000253769">
    <property type="component" value="Unassembled WGS sequence"/>
</dbReference>
<feature type="transmembrane region" description="Helical" evidence="1">
    <location>
        <begin position="38"/>
        <end position="59"/>
    </location>
</feature>
<dbReference type="EMBL" id="QQOH01000001">
    <property type="protein sequence ID" value="RDE25193.1"/>
    <property type="molecule type" value="Genomic_DNA"/>
</dbReference>
<keyword evidence="1" id="KW-1133">Transmembrane helix</keyword>
<feature type="transmembrane region" description="Helical" evidence="1">
    <location>
        <begin position="103"/>
        <end position="125"/>
    </location>
</feature>
<name>A0A369WVP9_9GAMM</name>
<reference evidence="2 3" key="1">
    <citation type="submission" date="2018-07" db="EMBL/GenBank/DDBJ databases">
        <title>Motiliproteus coralliicola sp. nov., a bacterium isolated from Coral.</title>
        <authorList>
            <person name="Wang G."/>
        </authorList>
    </citation>
    <scope>NUCLEOTIDE SEQUENCE [LARGE SCALE GENOMIC DNA]</scope>
    <source>
        <strain evidence="2 3">C34</strain>
    </source>
</reference>
<feature type="transmembrane region" description="Helical" evidence="1">
    <location>
        <begin position="131"/>
        <end position="153"/>
    </location>
</feature>
<dbReference type="AlphaFoldDB" id="A0A369WVP9"/>
<dbReference type="OrthoDB" id="982725at2"/>
<gene>
    <name evidence="2" type="ORF">DV711_06450</name>
</gene>
<feature type="transmembrane region" description="Helical" evidence="1">
    <location>
        <begin position="65"/>
        <end position="83"/>
    </location>
</feature>
<keyword evidence="3" id="KW-1185">Reference proteome</keyword>
<accession>A0A369WVP9</accession>
<keyword evidence="1" id="KW-0812">Transmembrane</keyword>
<protein>
    <submittedName>
        <fullName evidence="2">Uncharacterized protein</fullName>
    </submittedName>
</protein>
<proteinExistence type="predicted"/>